<feature type="chain" id="PRO_5007087567" evidence="7">
    <location>
        <begin position="30"/>
        <end position="418"/>
    </location>
</feature>
<keyword evidence="4 6" id="KW-0472">Membrane</keyword>
<dbReference type="AlphaFoldDB" id="A0A100IMZ5"/>
<evidence type="ECO:0000313" key="9">
    <source>
        <dbReference type="Proteomes" id="UP000068243"/>
    </source>
</evidence>
<feature type="compositionally biased region" description="Basic and acidic residues" evidence="5">
    <location>
        <begin position="186"/>
        <end position="201"/>
    </location>
</feature>
<protein>
    <submittedName>
        <fullName evidence="8">ZIP Zinc transporter</fullName>
    </submittedName>
</protein>
<feature type="transmembrane region" description="Helical" evidence="6">
    <location>
        <begin position="398"/>
        <end position="417"/>
    </location>
</feature>
<evidence type="ECO:0000256" key="7">
    <source>
        <dbReference type="SAM" id="SignalP"/>
    </source>
</evidence>
<feature type="transmembrane region" description="Helical" evidence="6">
    <location>
        <begin position="158"/>
        <end position="174"/>
    </location>
</feature>
<evidence type="ECO:0000256" key="6">
    <source>
        <dbReference type="SAM" id="Phobius"/>
    </source>
</evidence>
<evidence type="ECO:0000313" key="8">
    <source>
        <dbReference type="EMBL" id="GAQ44184.1"/>
    </source>
</evidence>
<feature type="region of interest" description="Disordered" evidence="5">
    <location>
        <begin position="184"/>
        <end position="241"/>
    </location>
</feature>
<comment type="subcellular location">
    <subcellularLocation>
        <location evidence="1">Membrane</location>
        <topology evidence="1">Multi-pass membrane protein</topology>
    </subcellularLocation>
</comment>
<evidence type="ECO:0000256" key="3">
    <source>
        <dbReference type="ARBA" id="ARBA00022989"/>
    </source>
</evidence>
<feature type="signal peptide" evidence="7">
    <location>
        <begin position="1"/>
        <end position="29"/>
    </location>
</feature>
<feature type="compositionally biased region" description="Polar residues" evidence="5">
    <location>
        <begin position="203"/>
        <end position="225"/>
    </location>
</feature>
<dbReference type="VEuPathDB" id="FungiDB:ASPNIDRAFT2_1109902"/>
<feature type="transmembrane region" description="Helical" evidence="6">
    <location>
        <begin position="310"/>
        <end position="331"/>
    </location>
</feature>
<name>A0A100IMZ5_ASPNG</name>
<proteinExistence type="predicted"/>
<dbReference type="PANTHER" id="PTHR16950:SF16">
    <property type="entry name" value="ZINC TRANSPORTER ZIP13"/>
    <property type="match status" value="1"/>
</dbReference>
<keyword evidence="2 6" id="KW-0812">Transmembrane</keyword>
<dbReference type="Proteomes" id="UP000068243">
    <property type="component" value="Unassembled WGS sequence"/>
</dbReference>
<accession>A0A100IMZ5</accession>
<gene>
    <name evidence="8" type="ORF">ABL_06845</name>
</gene>
<reference evidence="9" key="1">
    <citation type="journal article" date="2016" name="Genome Announc.">
        <title>Draft genome sequence of Aspergillus niger strain An76.</title>
        <authorList>
            <person name="Gong W."/>
            <person name="Cheng Z."/>
            <person name="Zhang H."/>
            <person name="Liu L."/>
            <person name="Gao P."/>
            <person name="Wang L."/>
        </authorList>
    </citation>
    <scope>NUCLEOTIDE SEQUENCE [LARGE SCALE GENOMIC DNA]</scope>
    <source>
        <strain evidence="9">An76</strain>
    </source>
</reference>
<feature type="transmembrane region" description="Helical" evidence="6">
    <location>
        <begin position="363"/>
        <end position="386"/>
    </location>
</feature>
<dbReference type="GO" id="GO:0016020">
    <property type="term" value="C:membrane"/>
    <property type="evidence" value="ECO:0007669"/>
    <property type="project" value="UniProtKB-SubCell"/>
</dbReference>
<dbReference type="OrthoDB" id="200954at2759"/>
<sequence length="418" mass="43906">MAPSLLAPARRMGLALAAGLVLFSALAVAHDAISVGDMSVGQIEEELQNCPLVESLNEHKRAAAPQTTSLTSKIFSILFPSSPAVNAILATIYISGPPNFLLALCPPNIDPSSLSVMVAFAVGGLLGDTIFHLLPEIFLGEDSPDHVRFVMVEPNRNLLLGLGIMVGFFTFVAMDKTLRIATGGAGHDHSHAHANTDDHKPTGTATGASPQPSTSLKQRKPASNSTTTPQPTDTDDDEKEINPSVKLGGYLNLIADFTHNITDGLAMSSSFYASPTIGATTTVAVFFHEIPHEVGDFALLIQSGFSKRKAMGAQFVTAIGAFLGTFIGIAVQELGGNSSSAAITDSCLPSSGLLGTSLTWGDMLLPFTAGTFLYVGTVSVIPELLETGKDKRVEIKKTIVQFLAVMVGAGIMLVISWD</sequence>
<dbReference type="InterPro" id="IPR003689">
    <property type="entry name" value="ZIP"/>
</dbReference>
<dbReference type="EMBL" id="BCMY01000011">
    <property type="protein sequence ID" value="GAQ44184.1"/>
    <property type="molecule type" value="Genomic_DNA"/>
</dbReference>
<evidence type="ECO:0000256" key="2">
    <source>
        <dbReference type="ARBA" id="ARBA00022692"/>
    </source>
</evidence>
<evidence type="ECO:0000256" key="4">
    <source>
        <dbReference type="ARBA" id="ARBA00023136"/>
    </source>
</evidence>
<evidence type="ECO:0000256" key="5">
    <source>
        <dbReference type="SAM" id="MobiDB-lite"/>
    </source>
</evidence>
<keyword evidence="7" id="KW-0732">Signal</keyword>
<dbReference type="Pfam" id="PF02535">
    <property type="entry name" value="Zip"/>
    <property type="match status" value="1"/>
</dbReference>
<feature type="transmembrane region" description="Helical" evidence="6">
    <location>
        <begin position="84"/>
        <end position="104"/>
    </location>
</feature>
<feature type="transmembrane region" description="Helical" evidence="6">
    <location>
        <begin position="116"/>
        <end position="138"/>
    </location>
</feature>
<dbReference type="PANTHER" id="PTHR16950">
    <property type="entry name" value="ZINC TRANSPORTER SLC39A7 HISTIDINE-RICH MEMBRANE PROTEIN KE4"/>
    <property type="match status" value="1"/>
</dbReference>
<dbReference type="GO" id="GO:0005385">
    <property type="term" value="F:zinc ion transmembrane transporter activity"/>
    <property type="evidence" value="ECO:0007669"/>
    <property type="project" value="TreeGrafter"/>
</dbReference>
<keyword evidence="3 6" id="KW-1133">Transmembrane helix</keyword>
<dbReference type="VEuPathDB" id="FungiDB:An03g05000"/>
<dbReference type="OMA" id="IWLHSIG"/>
<dbReference type="VEuPathDB" id="FungiDB:M747DRAFT_293920"/>
<organism evidence="8 9">
    <name type="scientific">Aspergillus niger</name>
    <dbReference type="NCBI Taxonomy" id="5061"/>
    <lineage>
        <taxon>Eukaryota</taxon>
        <taxon>Fungi</taxon>
        <taxon>Dikarya</taxon>
        <taxon>Ascomycota</taxon>
        <taxon>Pezizomycotina</taxon>
        <taxon>Eurotiomycetes</taxon>
        <taxon>Eurotiomycetidae</taxon>
        <taxon>Eurotiales</taxon>
        <taxon>Aspergillaceae</taxon>
        <taxon>Aspergillus</taxon>
        <taxon>Aspergillus subgen. Circumdati</taxon>
    </lineage>
</organism>
<comment type="caution">
    <text evidence="8">The sequence shown here is derived from an EMBL/GenBank/DDBJ whole genome shotgun (WGS) entry which is preliminary data.</text>
</comment>
<evidence type="ECO:0000256" key="1">
    <source>
        <dbReference type="ARBA" id="ARBA00004141"/>
    </source>
</evidence>
<dbReference type="VEuPathDB" id="FungiDB:ATCC64974_74730"/>
<dbReference type="GO" id="GO:0006882">
    <property type="term" value="P:intracellular zinc ion homeostasis"/>
    <property type="evidence" value="ECO:0007669"/>
    <property type="project" value="TreeGrafter"/>
</dbReference>